<dbReference type="PROSITE" id="PS50012">
    <property type="entry name" value="RCC1_3"/>
    <property type="match status" value="1"/>
</dbReference>
<dbReference type="InParanoid" id="A2DK74"/>
<sequence length="758" mass="82554">MSSRISDGFFCPLKKGFGGPQGKQTFISLDGKKPLILDGSGDHYVFIDKSGKAYGFGKNDKHQITKNAGCNISLPLQIDISEDLYEIACGNGFTAAITKTNKLIVLGDEYSNIKPENLSGPRGLSAFGTKLAFITETNNITIYTDSQNSIKMTAPGQLITCKINSSVVSAMTSKGDVYVGKYGEQMKLIANGSSLFCSSESILVVQNSLKLIVYHNGIITEYYLPAGFECVNAGCEHGDVFILDISGSLAHASNKNRNFSTISSNFVSLSSMPIHGPISTFCLLGKRFLFIQGHPIQPLKSGVAIPIPQETKIDIGDTSDTFLASANDVTFFANRRSSFDDVSSALIPLGHIGDTYFTSLNRPITLDSSDELLFSVNLLAGDEVTIGKTKAVVAGYASGSLWVMPEGQKRVYAVCDFELSQIQDYIVLNNRPGHTLLELNINGSQVFADTTREFVQTFGYAVGDLLWVPQRGTCEFLGVYANMLVILDISTRYVFTQDPIKFKVLRRNTDELPHTRDVMKIDGERITLDISCTGNRLFVPTDRVITPIGFATILGFADTCYVQTDEMRINGYKAAPVSALDMQLVRRISMPAERTIETVDGHSVTVSLDTESATDGIMAGDILAIGTTYARAVGVNEDGWYAIFIGDNKARILPPSNSVNIVYRSDFMATRNDAQGLQVGSPGIGESLILPGDIVDMKGFNNCEFMGYNDTSMVFVSHETGELLSLTFSTALLPDLFTVVKRPAMEFLGMPKVQQDNK</sequence>
<dbReference type="SUPFAM" id="SSF50985">
    <property type="entry name" value="RCC1/BLIP-II"/>
    <property type="match status" value="1"/>
</dbReference>
<dbReference type="Gene3D" id="2.130.10.30">
    <property type="entry name" value="Regulator of chromosome condensation 1/beta-lactamase-inhibitor protein II"/>
    <property type="match status" value="1"/>
</dbReference>
<dbReference type="VEuPathDB" id="TrichDB:TVAGG3_0170450"/>
<proteinExistence type="predicted"/>
<protein>
    <submittedName>
        <fullName evidence="2">Uncharacterized protein</fullName>
    </submittedName>
</protein>
<evidence type="ECO:0000256" key="1">
    <source>
        <dbReference type="PROSITE-ProRule" id="PRU00235"/>
    </source>
</evidence>
<dbReference type="Proteomes" id="UP000001542">
    <property type="component" value="Unassembled WGS sequence"/>
</dbReference>
<dbReference type="SMR" id="A2DK74"/>
<keyword evidence="3" id="KW-1185">Reference proteome</keyword>
<dbReference type="VEuPathDB" id="TrichDB:TVAG_214700"/>
<name>A2DK74_TRIV3</name>
<dbReference type="KEGG" id="tva:5464770"/>
<accession>A2DK74</accession>
<dbReference type="AlphaFoldDB" id="A2DK74"/>
<feature type="repeat" description="RCC1" evidence="1">
    <location>
        <begin position="51"/>
        <end position="100"/>
    </location>
</feature>
<evidence type="ECO:0000313" key="3">
    <source>
        <dbReference type="Proteomes" id="UP000001542"/>
    </source>
</evidence>
<reference evidence="2" key="2">
    <citation type="journal article" date="2007" name="Science">
        <title>Draft genome sequence of the sexually transmitted pathogen Trichomonas vaginalis.</title>
        <authorList>
            <person name="Carlton J.M."/>
            <person name="Hirt R.P."/>
            <person name="Silva J.C."/>
            <person name="Delcher A.L."/>
            <person name="Schatz M."/>
            <person name="Zhao Q."/>
            <person name="Wortman J.R."/>
            <person name="Bidwell S.L."/>
            <person name="Alsmark U.C.M."/>
            <person name="Besteiro S."/>
            <person name="Sicheritz-Ponten T."/>
            <person name="Noel C.J."/>
            <person name="Dacks J.B."/>
            <person name="Foster P.G."/>
            <person name="Simillion C."/>
            <person name="Van de Peer Y."/>
            <person name="Miranda-Saavedra D."/>
            <person name="Barton G.J."/>
            <person name="Westrop G.D."/>
            <person name="Mueller S."/>
            <person name="Dessi D."/>
            <person name="Fiori P.L."/>
            <person name="Ren Q."/>
            <person name="Paulsen I."/>
            <person name="Zhang H."/>
            <person name="Bastida-Corcuera F.D."/>
            <person name="Simoes-Barbosa A."/>
            <person name="Brown M.T."/>
            <person name="Hayes R.D."/>
            <person name="Mukherjee M."/>
            <person name="Okumura C.Y."/>
            <person name="Schneider R."/>
            <person name="Smith A.J."/>
            <person name="Vanacova S."/>
            <person name="Villalvazo M."/>
            <person name="Haas B.J."/>
            <person name="Pertea M."/>
            <person name="Feldblyum T.V."/>
            <person name="Utterback T.R."/>
            <person name="Shu C.L."/>
            <person name="Osoegawa K."/>
            <person name="de Jong P.J."/>
            <person name="Hrdy I."/>
            <person name="Horvathova L."/>
            <person name="Zubacova Z."/>
            <person name="Dolezal P."/>
            <person name="Malik S.B."/>
            <person name="Logsdon J.M. Jr."/>
            <person name="Henze K."/>
            <person name="Gupta A."/>
            <person name="Wang C.C."/>
            <person name="Dunne R.L."/>
            <person name="Upcroft J.A."/>
            <person name="Upcroft P."/>
            <person name="White O."/>
            <person name="Salzberg S.L."/>
            <person name="Tang P."/>
            <person name="Chiu C.-H."/>
            <person name="Lee Y.-S."/>
            <person name="Embley T.M."/>
            <person name="Coombs G.H."/>
            <person name="Mottram J.C."/>
            <person name="Tachezy J."/>
            <person name="Fraser-Liggett C.M."/>
            <person name="Johnson P.J."/>
        </authorList>
    </citation>
    <scope>NUCLEOTIDE SEQUENCE [LARGE SCALE GENOMIC DNA]</scope>
    <source>
        <strain evidence="2">G3</strain>
    </source>
</reference>
<dbReference type="EMBL" id="DS113210">
    <property type="protein sequence ID" value="EAY19245.1"/>
    <property type="molecule type" value="Genomic_DNA"/>
</dbReference>
<organism evidence="2 3">
    <name type="scientific">Trichomonas vaginalis (strain ATCC PRA-98 / G3)</name>
    <dbReference type="NCBI Taxonomy" id="412133"/>
    <lineage>
        <taxon>Eukaryota</taxon>
        <taxon>Metamonada</taxon>
        <taxon>Parabasalia</taxon>
        <taxon>Trichomonadida</taxon>
        <taxon>Trichomonadidae</taxon>
        <taxon>Trichomonas</taxon>
    </lineage>
</organism>
<reference evidence="2" key="1">
    <citation type="submission" date="2006-10" db="EMBL/GenBank/DDBJ databases">
        <authorList>
            <person name="Amadeo P."/>
            <person name="Zhao Q."/>
            <person name="Wortman J."/>
            <person name="Fraser-Liggett C."/>
            <person name="Carlton J."/>
        </authorList>
    </citation>
    <scope>NUCLEOTIDE SEQUENCE</scope>
    <source>
        <strain evidence="2">G3</strain>
    </source>
</reference>
<dbReference type="RefSeq" id="XP_001580231.1">
    <property type="nucleotide sequence ID" value="XM_001580181.1"/>
</dbReference>
<gene>
    <name evidence="2" type="ORF">TVAG_214700</name>
</gene>
<evidence type="ECO:0000313" key="2">
    <source>
        <dbReference type="EMBL" id="EAY19245.1"/>
    </source>
</evidence>
<dbReference type="OrthoDB" id="10256179at2759"/>
<dbReference type="InterPro" id="IPR009091">
    <property type="entry name" value="RCC1/BLIP-II"/>
</dbReference>
<dbReference type="InterPro" id="IPR000408">
    <property type="entry name" value="Reg_chr_condens"/>
</dbReference>